<dbReference type="PROSITE" id="PS50885">
    <property type="entry name" value="HAMP"/>
    <property type="match status" value="1"/>
</dbReference>
<dbReference type="Proteomes" id="UP000184035">
    <property type="component" value="Unassembled WGS sequence"/>
</dbReference>
<dbReference type="GO" id="GO:0005886">
    <property type="term" value="C:plasma membrane"/>
    <property type="evidence" value="ECO:0007669"/>
    <property type="project" value="UniProtKB-SubCell"/>
</dbReference>
<reference evidence="13 14" key="1">
    <citation type="submission" date="2016-11" db="EMBL/GenBank/DDBJ databases">
        <authorList>
            <person name="Jaros S."/>
            <person name="Januszkiewicz K."/>
            <person name="Wedrychowicz H."/>
        </authorList>
    </citation>
    <scope>NUCLEOTIDE SEQUENCE [LARGE SCALE GENOMIC DNA]</scope>
    <source>
        <strain evidence="13 14">DSM 2631</strain>
    </source>
</reference>
<dbReference type="SUPFAM" id="SSF103190">
    <property type="entry name" value="Sensory domain-like"/>
    <property type="match status" value="1"/>
</dbReference>
<proteinExistence type="inferred from homology"/>
<dbReference type="Pfam" id="PF00015">
    <property type="entry name" value="MCPsignal"/>
    <property type="match status" value="1"/>
</dbReference>
<dbReference type="RefSeq" id="WP_072893774.1">
    <property type="nucleotide sequence ID" value="NZ_UAVV01000002.1"/>
</dbReference>
<sequence length="663" mass="73509">MKKKNIKLGTKLLIMFIILSVIPMVILGGIQFIKTNKSMRNQFEQNSKEYLSLAENTVDTFFNEFIDQVEILSQNKNIIDIHKSLEVETYAQNVINSVKESNKFIKDVYFSTADGKLYSSLSGILGESYDGSNRDWYKKAVEGQNKINISDAYLDVVDNNNVITLSKAVYNGNDLVGVLGIDINIDKLSNKLSNIKIGESGYIYILDRNGITVSHNKSEFLGKDTFSKLPFWKEVSTNNDGIVRYNFEGKNKIAIFDTDKLTGWKLISTITNDEINKESNNVLKTSLILFVIILVAVILLAIIFNKHLTKNIDKIKEGLKRAAEGNFSEKVIVNSRDELEELADDYNRFCDSIGALIGETVNTTEFVVETSKSLAEMTSMNGDAMNQIAQAIEEIAGGSTDQARNSQDSVGEMNGLADMINKVISETEVMKELALKSDNLTGKGIGMIKILEEGSNDSRNASRKVNDVVNEVNKSNRKISNITKVITDITEQTNLLALNAAIEAARAGEAGKGFAVVADEIRKLSEQSRISTEEIGSIIEEMQIKYDMVMEALNNADESFEIRNKSVDETKNVFNEILLGVKDLSLEVEKVVEWINKISSGKDAAVDKINSVSVVAQEIAASTEEVSATVEEVNSNTESLTNHSAELSDIAEKLQSQIEKFKY</sequence>
<evidence type="ECO:0000259" key="11">
    <source>
        <dbReference type="PROSITE" id="PS50111"/>
    </source>
</evidence>
<evidence type="ECO:0000259" key="12">
    <source>
        <dbReference type="PROSITE" id="PS50885"/>
    </source>
</evidence>
<comment type="subcellular location">
    <subcellularLocation>
        <location evidence="1">Cell membrane</location>
        <topology evidence="1">Multi-pass membrane protein</topology>
    </subcellularLocation>
</comment>
<dbReference type="Pfam" id="PF00672">
    <property type="entry name" value="HAMP"/>
    <property type="match status" value="1"/>
</dbReference>
<dbReference type="InterPro" id="IPR033479">
    <property type="entry name" value="dCache_1"/>
</dbReference>
<evidence type="ECO:0000313" key="13">
    <source>
        <dbReference type="EMBL" id="SHE58497.1"/>
    </source>
</evidence>
<evidence type="ECO:0000256" key="6">
    <source>
        <dbReference type="ARBA" id="ARBA00023136"/>
    </source>
</evidence>
<name>A0A1M4UPB0_9CLOT</name>
<keyword evidence="14" id="KW-1185">Reference proteome</keyword>
<evidence type="ECO:0000256" key="5">
    <source>
        <dbReference type="ARBA" id="ARBA00022989"/>
    </source>
</evidence>
<evidence type="ECO:0000313" key="14">
    <source>
        <dbReference type="Proteomes" id="UP000184035"/>
    </source>
</evidence>
<feature type="domain" description="Methyl-accepting transducer" evidence="11">
    <location>
        <begin position="377"/>
        <end position="634"/>
    </location>
</feature>
<dbReference type="SMART" id="SM00283">
    <property type="entry name" value="MA"/>
    <property type="match status" value="1"/>
</dbReference>
<dbReference type="PANTHER" id="PTHR32089:SF112">
    <property type="entry name" value="LYSOZYME-LIKE PROTEIN-RELATED"/>
    <property type="match status" value="1"/>
</dbReference>
<keyword evidence="7 9" id="KW-0807">Transducer</keyword>
<comment type="similarity">
    <text evidence="8">Belongs to the methyl-accepting chemotaxis (MCP) protein family.</text>
</comment>
<dbReference type="GO" id="GO:0006935">
    <property type="term" value="P:chemotaxis"/>
    <property type="evidence" value="ECO:0007669"/>
    <property type="project" value="UniProtKB-KW"/>
</dbReference>
<dbReference type="STRING" id="1533.SAMN05443638_105123"/>
<keyword evidence="2" id="KW-1003">Cell membrane</keyword>
<evidence type="ECO:0000256" key="7">
    <source>
        <dbReference type="ARBA" id="ARBA00023224"/>
    </source>
</evidence>
<evidence type="ECO:0000256" key="2">
    <source>
        <dbReference type="ARBA" id="ARBA00022475"/>
    </source>
</evidence>
<keyword evidence="6 10" id="KW-0472">Membrane</keyword>
<feature type="domain" description="HAMP" evidence="12">
    <location>
        <begin position="306"/>
        <end position="358"/>
    </location>
</feature>
<feature type="transmembrane region" description="Helical" evidence="10">
    <location>
        <begin position="12"/>
        <end position="33"/>
    </location>
</feature>
<accession>A0A1M4UPB0</accession>
<dbReference type="CDD" id="cd12913">
    <property type="entry name" value="PDC1_MCP_like"/>
    <property type="match status" value="1"/>
</dbReference>
<keyword evidence="5 10" id="KW-1133">Transmembrane helix</keyword>
<dbReference type="CDD" id="cd06225">
    <property type="entry name" value="HAMP"/>
    <property type="match status" value="1"/>
</dbReference>
<evidence type="ECO:0000256" key="4">
    <source>
        <dbReference type="ARBA" id="ARBA00022692"/>
    </source>
</evidence>
<gene>
    <name evidence="13" type="ORF">SAMN05443638_105123</name>
</gene>
<organism evidence="13 14">
    <name type="scientific">Clostridium fallax</name>
    <dbReference type="NCBI Taxonomy" id="1533"/>
    <lineage>
        <taxon>Bacteria</taxon>
        <taxon>Bacillati</taxon>
        <taxon>Bacillota</taxon>
        <taxon>Clostridia</taxon>
        <taxon>Eubacteriales</taxon>
        <taxon>Clostridiaceae</taxon>
        <taxon>Clostridium</taxon>
    </lineage>
</organism>
<dbReference type="InterPro" id="IPR004089">
    <property type="entry name" value="MCPsignal_dom"/>
</dbReference>
<evidence type="ECO:0000256" key="8">
    <source>
        <dbReference type="ARBA" id="ARBA00029447"/>
    </source>
</evidence>
<dbReference type="PANTHER" id="PTHR32089">
    <property type="entry name" value="METHYL-ACCEPTING CHEMOTAXIS PROTEIN MCPB"/>
    <property type="match status" value="1"/>
</dbReference>
<dbReference type="InterPro" id="IPR003660">
    <property type="entry name" value="HAMP_dom"/>
</dbReference>
<protein>
    <submittedName>
        <fullName evidence="13">Methyl-accepting chemotaxis protein</fullName>
    </submittedName>
</protein>
<dbReference type="SUPFAM" id="SSF58104">
    <property type="entry name" value="Methyl-accepting chemotaxis protein (MCP) signaling domain"/>
    <property type="match status" value="1"/>
</dbReference>
<keyword evidence="4 10" id="KW-0812">Transmembrane</keyword>
<keyword evidence="3" id="KW-0145">Chemotaxis</keyword>
<evidence type="ECO:0000256" key="3">
    <source>
        <dbReference type="ARBA" id="ARBA00022500"/>
    </source>
</evidence>
<dbReference type="GO" id="GO:0007165">
    <property type="term" value="P:signal transduction"/>
    <property type="evidence" value="ECO:0007669"/>
    <property type="project" value="UniProtKB-KW"/>
</dbReference>
<feature type="transmembrane region" description="Helical" evidence="10">
    <location>
        <begin position="286"/>
        <end position="304"/>
    </location>
</feature>
<dbReference type="SMART" id="SM00304">
    <property type="entry name" value="HAMP"/>
    <property type="match status" value="1"/>
</dbReference>
<dbReference type="PROSITE" id="PS50111">
    <property type="entry name" value="CHEMOTAXIS_TRANSDUC_2"/>
    <property type="match status" value="1"/>
</dbReference>
<evidence type="ECO:0000256" key="9">
    <source>
        <dbReference type="PROSITE-ProRule" id="PRU00284"/>
    </source>
</evidence>
<dbReference type="Gene3D" id="1.10.287.950">
    <property type="entry name" value="Methyl-accepting chemotaxis protein"/>
    <property type="match status" value="1"/>
</dbReference>
<dbReference type="Pfam" id="PF02743">
    <property type="entry name" value="dCache_1"/>
    <property type="match status" value="1"/>
</dbReference>
<evidence type="ECO:0000256" key="1">
    <source>
        <dbReference type="ARBA" id="ARBA00004651"/>
    </source>
</evidence>
<evidence type="ECO:0000256" key="10">
    <source>
        <dbReference type="SAM" id="Phobius"/>
    </source>
</evidence>
<dbReference type="InterPro" id="IPR029151">
    <property type="entry name" value="Sensor-like_sf"/>
</dbReference>
<dbReference type="CDD" id="cd12912">
    <property type="entry name" value="PDC2_MCP_like"/>
    <property type="match status" value="1"/>
</dbReference>
<dbReference type="Gene3D" id="6.10.340.10">
    <property type="match status" value="1"/>
</dbReference>
<dbReference type="AlphaFoldDB" id="A0A1M4UPB0"/>
<dbReference type="EMBL" id="FQVM01000005">
    <property type="protein sequence ID" value="SHE58497.1"/>
    <property type="molecule type" value="Genomic_DNA"/>
</dbReference>
<dbReference type="Gene3D" id="3.30.450.20">
    <property type="entry name" value="PAS domain"/>
    <property type="match status" value="1"/>
</dbReference>